<accession>A0A328HLG3</accession>
<keyword evidence="1" id="KW-0547">Nucleotide-binding</keyword>
<dbReference type="AlphaFoldDB" id="A0A328HLG3"/>
<dbReference type="OrthoDB" id="198115at2"/>
<comment type="caution">
    <text evidence="1">The sequence shown here is derived from an EMBL/GenBank/DDBJ whole genome shotgun (WGS) entry which is preliminary data.</text>
</comment>
<dbReference type="PANTHER" id="PTHR37807:SF3">
    <property type="entry name" value="OS07G0160300 PROTEIN"/>
    <property type="match status" value="1"/>
</dbReference>
<dbReference type="Pfam" id="PF13671">
    <property type="entry name" value="AAA_33"/>
    <property type="match status" value="1"/>
</dbReference>
<dbReference type="RefSeq" id="WP_111903384.1">
    <property type="nucleotide sequence ID" value="NZ_QLNP01000065.1"/>
</dbReference>
<protein>
    <submittedName>
        <fullName evidence="1">ATP-binding protein</fullName>
    </submittedName>
</protein>
<sequence length="182" mass="20783">MTVPSVFIVIGPAGSGKTTVAQKTARENNAAYLDKDRVCGRFVEFALKATGHDPTDRESNDYYRDNLLPLEYETLMDIAGANLRLGRSVVLDAPFGAYFAEPDYLMRAAEHFHWPTSETVVVRVRVPEEMLRERLIQRGLERDRWKLAHWDEYWASYGSLNCTWSGARFLDVNNEKPLIIQG</sequence>
<dbReference type="GO" id="GO:0005524">
    <property type="term" value="F:ATP binding"/>
    <property type="evidence" value="ECO:0007669"/>
    <property type="project" value="UniProtKB-KW"/>
</dbReference>
<evidence type="ECO:0000313" key="1">
    <source>
        <dbReference type="EMBL" id="RAM37843.1"/>
    </source>
</evidence>
<dbReference type="Proteomes" id="UP000249166">
    <property type="component" value="Unassembled WGS sequence"/>
</dbReference>
<reference evidence="1 2" key="1">
    <citation type="submission" date="2018-04" db="EMBL/GenBank/DDBJ databases">
        <title>Bacteria isolated from cave deposits of Manipur.</title>
        <authorList>
            <person name="Sahoo D."/>
            <person name="Sarangthem I."/>
            <person name="Nandeibam J."/>
        </authorList>
    </citation>
    <scope>NUCLEOTIDE SEQUENCE [LARGE SCALE GENOMIC DNA]</scope>
    <source>
        <strain evidence="2">mrc11</strain>
    </source>
</reference>
<dbReference type="EMBL" id="QLNP01000065">
    <property type="protein sequence ID" value="RAM37843.1"/>
    <property type="molecule type" value="Genomic_DNA"/>
</dbReference>
<gene>
    <name evidence="1" type="ORF">DBZ45_07910</name>
</gene>
<dbReference type="SUPFAM" id="SSF52540">
    <property type="entry name" value="P-loop containing nucleoside triphosphate hydrolases"/>
    <property type="match status" value="1"/>
</dbReference>
<dbReference type="Gene3D" id="3.40.50.300">
    <property type="entry name" value="P-loop containing nucleotide triphosphate hydrolases"/>
    <property type="match status" value="1"/>
</dbReference>
<dbReference type="InterPro" id="IPR027417">
    <property type="entry name" value="P-loop_NTPase"/>
</dbReference>
<evidence type="ECO:0000313" key="2">
    <source>
        <dbReference type="Proteomes" id="UP000249166"/>
    </source>
</evidence>
<organism evidence="1 2">
    <name type="scientific">Arthrobacter globiformis</name>
    <dbReference type="NCBI Taxonomy" id="1665"/>
    <lineage>
        <taxon>Bacteria</taxon>
        <taxon>Bacillati</taxon>
        <taxon>Actinomycetota</taxon>
        <taxon>Actinomycetes</taxon>
        <taxon>Micrococcales</taxon>
        <taxon>Micrococcaceae</taxon>
        <taxon>Arthrobacter</taxon>
    </lineage>
</organism>
<name>A0A328HLG3_ARTGO</name>
<keyword evidence="1" id="KW-0067">ATP-binding</keyword>
<dbReference type="PANTHER" id="PTHR37807">
    <property type="entry name" value="OS07G0160300 PROTEIN"/>
    <property type="match status" value="1"/>
</dbReference>
<proteinExistence type="predicted"/>